<evidence type="ECO:0000313" key="5">
    <source>
        <dbReference type="Proteomes" id="UP000279909"/>
    </source>
</evidence>
<name>A0A3M8GYT3_9BACI</name>
<dbReference type="Proteomes" id="UP000279909">
    <property type="component" value="Unassembled WGS sequence"/>
</dbReference>
<proteinExistence type="predicted"/>
<organism evidence="4 5">
    <name type="scientific">Lysinibacillus halotolerans</name>
    <dbReference type="NCBI Taxonomy" id="1368476"/>
    <lineage>
        <taxon>Bacteria</taxon>
        <taxon>Bacillati</taxon>
        <taxon>Bacillota</taxon>
        <taxon>Bacilli</taxon>
        <taxon>Bacillales</taxon>
        <taxon>Bacillaceae</taxon>
        <taxon>Lysinibacillus</taxon>
    </lineage>
</organism>
<keyword evidence="5" id="KW-1185">Reference proteome</keyword>
<dbReference type="AlphaFoldDB" id="A0A3M8GYT3"/>
<accession>A0A3M8GYT3</accession>
<dbReference type="Pfam" id="PF13800">
    <property type="entry name" value="Sigma_reg_N"/>
    <property type="match status" value="1"/>
</dbReference>
<protein>
    <recommendedName>
        <fullName evidence="6">Sigma factor regulator C-terminal domain-containing protein</fullName>
    </recommendedName>
</protein>
<feature type="domain" description="Sigma factor regulator N-terminal" evidence="3">
    <location>
        <begin position="16"/>
        <end position="95"/>
    </location>
</feature>
<dbReference type="InterPro" id="IPR029101">
    <property type="entry name" value="Sigma_reg_N"/>
</dbReference>
<evidence type="ECO:0000256" key="1">
    <source>
        <dbReference type="SAM" id="Phobius"/>
    </source>
</evidence>
<dbReference type="OrthoDB" id="1730160at2"/>
<keyword evidence="1" id="KW-1133">Transmembrane helix</keyword>
<gene>
    <name evidence="4" type="ORF">EC501_18030</name>
</gene>
<evidence type="ECO:0000259" key="2">
    <source>
        <dbReference type="Pfam" id="PF13791"/>
    </source>
</evidence>
<keyword evidence="1" id="KW-0812">Transmembrane</keyword>
<dbReference type="RefSeq" id="WP_122973722.1">
    <property type="nucleotide sequence ID" value="NZ_RHLQ01000088.1"/>
</dbReference>
<reference evidence="4 5" key="1">
    <citation type="journal article" date="2014" name="Int. J. Syst. Evol. Microbiol.">
        <title>Lysinibacillus halotolerans sp. nov., isolated from saline-alkaline soil.</title>
        <authorList>
            <person name="Kong D."/>
            <person name="Wang Y."/>
            <person name="Zhao B."/>
            <person name="Li Y."/>
            <person name="Song J."/>
            <person name="Zhai Y."/>
            <person name="Zhang C."/>
            <person name="Wang H."/>
            <person name="Chen X."/>
            <person name="Zhao B."/>
            <person name="Ruan Z."/>
        </authorList>
    </citation>
    <scope>NUCLEOTIDE SEQUENCE [LARGE SCALE GENOMIC DNA]</scope>
    <source>
        <strain evidence="4 5">MCCC 1A12703</strain>
    </source>
</reference>
<dbReference type="InterPro" id="IPR025672">
    <property type="entry name" value="Sigma_reg_C_dom"/>
</dbReference>
<sequence>MNDFSDDLYLFDEKKIKKAVRRGKMKTIIITIFVSLVVFVILNIANLAISSHFSQKAFNQWDAYVRLSTPNGYISETVDSRGVLGGISNYEISKDFKIKSVVIEQKQYSFGLIPSVLTSRSSGGNVGITGEDWQFSYKENGWREMLFFHPNVPYKQYKDDEQLINGMQGDKVYEVALSFDQPYKPNELFIQLPEMTWFWIDTYSSEQLNKFQKEAKENDWSSTFIREKDALGFSINTPYISLHDLDSEYEQFLDLLQMSISPDHQNAFNKMKDIKLEDVEILGVVVYGTKDELKEILENPIIKASSLGGVIENY</sequence>
<keyword evidence="1" id="KW-0472">Membrane</keyword>
<comment type="caution">
    <text evidence="4">The sequence shown here is derived from an EMBL/GenBank/DDBJ whole genome shotgun (WGS) entry which is preliminary data.</text>
</comment>
<feature type="transmembrane region" description="Helical" evidence="1">
    <location>
        <begin position="27"/>
        <end position="49"/>
    </location>
</feature>
<evidence type="ECO:0000313" key="4">
    <source>
        <dbReference type="EMBL" id="RNC95398.1"/>
    </source>
</evidence>
<dbReference type="Pfam" id="PF13791">
    <property type="entry name" value="Sigma_reg_C"/>
    <property type="match status" value="1"/>
</dbReference>
<feature type="domain" description="Sigma factor regulator C-terminal" evidence="2">
    <location>
        <begin position="167"/>
        <end position="308"/>
    </location>
</feature>
<evidence type="ECO:0000259" key="3">
    <source>
        <dbReference type="Pfam" id="PF13800"/>
    </source>
</evidence>
<dbReference type="EMBL" id="RHLQ01000088">
    <property type="protein sequence ID" value="RNC95398.1"/>
    <property type="molecule type" value="Genomic_DNA"/>
</dbReference>
<evidence type="ECO:0008006" key="6">
    <source>
        <dbReference type="Google" id="ProtNLM"/>
    </source>
</evidence>